<evidence type="ECO:0000259" key="6">
    <source>
        <dbReference type="Pfam" id="PF06544"/>
    </source>
</evidence>
<dbReference type="PANTHER" id="PTHR14212">
    <property type="entry name" value="U4/U6-ASSOCIATED RNA SPLICING FACTOR-RELATED"/>
    <property type="match status" value="1"/>
</dbReference>
<evidence type="ECO:0000259" key="7">
    <source>
        <dbReference type="Pfam" id="PF08572"/>
    </source>
</evidence>
<proteinExistence type="predicted"/>
<feature type="region of interest" description="Disordered" evidence="5">
    <location>
        <begin position="254"/>
        <end position="299"/>
    </location>
</feature>
<comment type="caution">
    <text evidence="8">The sequence shown here is derived from an EMBL/GenBank/DDBJ whole genome shotgun (WGS) entry which is preliminary data.</text>
</comment>
<evidence type="ECO:0000256" key="5">
    <source>
        <dbReference type="SAM" id="MobiDB-lite"/>
    </source>
</evidence>
<dbReference type="Pfam" id="PF08572">
    <property type="entry name" value="PRP3"/>
    <property type="match status" value="1"/>
</dbReference>
<evidence type="ECO:0000256" key="1">
    <source>
        <dbReference type="ARBA" id="ARBA00004123"/>
    </source>
</evidence>
<dbReference type="Proteomes" id="UP001186944">
    <property type="component" value="Unassembled WGS sequence"/>
</dbReference>
<protein>
    <submittedName>
        <fullName evidence="8">Uncharacterized protein</fullName>
    </submittedName>
</protein>
<feature type="domain" description="Pre-mRNA-splicing factor 3" evidence="7">
    <location>
        <begin position="436"/>
        <end position="649"/>
    </location>
</feature>
<dbReference type="PANTHER" id="PTHR14212:SF0">
    <property type="entry name" value="U4_U6 SMALL NUCLEAR RIBONUCLEOPROTEIN PRP3"/>
    <property type="match status" value="1"/>
</dbReference>
<dbReference type="GO" id="GO:0000398">
    <property type="term" value="P:mRNA splicing, via spliceosome"/>
    <property type="evidence" value="ECO:0007669"/>
    <property type="project" value="InterPro"/>
</dbReference>
<keyword evidence="2" id="KW-0507">mRNA processing</keyword>
<feature type="domain" description="Small nuclear ribonucleoprotein Prp3 C-terminal" evidence="6">
    <location>
        <begin position="672"/>
        <end position="803"/>
    </location>
</feature>
<evidence type="ECO:0000256" key="4">
    <source>
        <dbReference type="ARBA" id="ARBA00023242"/>
    </source>
</evidence>
<evidence type="ECO:0000313" key="9">
    <source>
        <dbReference type="Proteomes" id="UP001186944"/>
    </source>
</evidence>
<dbReference type="InterPro" id="IPR013881">
    <property type="entry name" value="Pre-mRNA_splic_Prp3_dom"/>
</dbReference>
<keyword evidence="3" id="KW-0508">mRNA splicing</keyword>
<accession>A0AA88YMC6</accession>
<evidence type="ECO:0000256" key="2">
    <source>
        <dbReference type="ARBA" id="ARBA00022664"/>
    </source>
</evidence>
<keyword evidence="4" id="KW-0539">Nucleus</keyword>
<dbReference type="Pfam" id="PF06544">
    <property type="entry name" value="Prp3_C"/>
    <property type="match status" value="1"/>
</dbReference>
<dbReference type="EMBL" id="VSWD01000005">
    <property type="protein sequence ID" value="KAK3102455.1"/>
    <property type="molecule type" value="Genomic_DNA"/>
</dbReference>
<comment type="subcellular location">
    <subcellularLocation>
        <location evidence="1">Nucleus</location>
    </subcellularLocation>
</comment>
<dbReference type="AlphaFoldDB" id="A0AA88YMC6"/>
<evidence type="ECO:0000313" key="8">
    <source>
        <dbReference type="EMBL" id="KAK3102455.1"/>
    </source>
</evidence>
<dbReference type="InterPro" id="IPR027104">
    <property type="entry name" value="Prp3"/>
</dbReference>
<dbReference type="GO" id="GO:0046540">
    <property type="term" value="C:U4/U6 x U5 tri-snRNP complex"/>
    <property type="evidence" value="ECO:0007669"/>
    <property type="project" value="InterPro"/>
</dbReference>
<feature type="compositionally biased region" description="Basic and acidic residues" evidence="5">
    <location>
        <begin position="254"/>
        <end position="274"/>
    </location>
</feature>
<gene>
    <name evidence="8" type="ORF">FSP39_011493</name>
</gene>
<feature type="region of interest" description="Disordered" evidence="5">
    <location>
        <begin position="636"/>
        <end position="661"/>
    </location>
</feature>
<keyword evidence="9" id="KW-1185">Reference proteome</keyword>
<name>A0AA88YMC6_PINIB</name>
<feature type="compositionally biased region" description="Basic and acidic residues" evidence="5">
    <location>
        <begin position="638"/>
        <end position="661"/>
    </location>
</feature>
<reference evidence="8" key="1">
    <citation type="submission" date="2019-08" db="EMBL/GenBank/DDBJ databases">
        <title>The improved chromosome-level genome for the pearl oyster Pinctada fucata martensii using PacBio sequencing and Hi-C.</title>
        <authorList>
            <person name="Zheng Z."/>
        </authorList>
    </citation>
    <scope>NUCLEOTIDE SEQUENCE</scope>
    <source>
        <strain evidence="8">ZZ-2019</strain>
        <tissue evidence="8">Adductor muscle</tissue>
    </source>
</reference>
<dbReference type="CDD" id="cd24162">
    <property type="entry name" value="Prp3_C"/>
    <property type="match status" value="1"/>
</dbReference>
<organism evidence="8 9">
    <name type="scientific">Pinctada imbricata</name>
    <name type="common">Atlantic pearl-oyster</name>
    <name type="synonym">Pinctada martensii</name>
    <dbReference type="NCBI Taxonomy" id="66713"/>
    <lineage>
        <taxon>Eukaryota</taxon>
        <taxon>Metazoa</taxon>
        <taxon>Spiralia</taxon>
        <taxon>Lophotrochozoa</taxon>
        <taxon>Mollusca</taxon>
        <taxon>Bivalvia</taxon>
        <taxon>Autobranchia</taxon>
        <taxon>Pteriomorphia</taxon>
        <taxon>Pterioida</taxon>
        <taxon>Pterioidea</taxon>
        <taxon>Pteriidae</taxon>
        <taxon>Pinctada</taxon>
    </lineage>
</organism>
<sequence>MLPNCVLCYIYVVGDVSCLDCSMLVSGLQRCYLMIGIRIPQYDKENLLQVAQDYLPSCWDPTQEEFLSCYANVLGYCESYQSVNPMMFDIVSARSVIHGLCHHREVFSKGMECAVQKSALFHKYMARCYTNVYLTKAADAIANSNWTQFCIDIVNEFTCVEVILRHFDCGNEFLEVVRHYIFAIQPQQCRDDTDNYHWIRTYGGATNGGIRTHLYIYNHQSWRCKLEVILDDKQAERFADKLFDVWEDYRLDTRNQRKKRKDGERDREREESTDKKKRRFVDDTSVPLPVVPGPGNPSPGQLTGDKIKEMMANAQKMIQERKAQLTHVIPPKPQLSHNEMLMNDALEKVRRAQELQARIQSKMSGMGPGVALTPLIATPTPLILDEEGRTIDIKTGQAVQLKHHTPTLKANIRAKRRAEFKGLIDKPPMEDIGESRYFDPRVSAKIPQRQKRGFKFVETGKYEKIAQRLRAKAQLDILQSEIAQAAKKTGIASAAKLATIAPKKQLKEGDIPDIEWWDAYILRVESYDGMPDIVDLNKLEGITNLVEHPTQMKPPAEPDKEPIVPVYLTKKERKKLRRQNRQEAQKELTEKIRLGLMPPPEPKVRMANLMRVLGTEAVQDPTKVEAHVRAQMAKRQKAHEEANAARKLTKEQRSEKRAKKIKEDTSLGVHISVYRLRDISNPAKKFKVETNAKQLFMTGIVVIHRDCNVVVVEGGPKQQKKFRRLMLHRIKWNEDKQKKSVKVDDDDSDSEEESDKGNRCVLVWEGTAKSRAFGDVKFKMCPTEAFAREQFKKCGVEQYWDLAFSGAVLESTGDDL</sequence>
<dbReference type="InterPro" id="IPR010541">
    <property type="entry name" value="Prp3_C"/>
</dbReference>
<evidence type="ECO:0000256" key="3">
    <source>
        <dbReference type="ARBA" id="ARBA00023187"/>
    </source>
</evidence>